<dbReference type="InterPro" id="IPR036651">
    <property type="entry name" value="Gln_synt_N_sf"/>
</dbReference>
<dbReference type="InterPro" id="IPR014746">
    <property type="entry name" value="Gln_synth/guanido_kin_cat_dom"/>
</dbReference>
<dbReference type="Pfam" id="PF03951">
    <property type="entry name" value="Gln-synt_N"/>
    <property type="match status" value="1"/>
</dbReference>
<proteinExistence type="inferred from homology"/>
<dbReference type="GO" id="GO:0005524">
    <property type="term" value="F:ATP binding"/>
    <property type="evidence" value="ECO:0007669"/>
    <property type="project" value="UniProtKB-KW"/>
</dbReference>
<protein>
    <submittedName>
        <fullName evidence="12">Putative glutamine synthetase 2</fullName>
        <ecNumber evidence="12">6.3.1.2</ecNumber>
    </submittedName>
</protein>
<keyword evidence="5" id="KW-0547">Nucleotide-binding</keyword>
<comment type="cofactor">
    <cofactor evidence="1">
        <name>Mg(2+)</name>
        <dbReference type="ChEBI" id="CHEBI:18420"/>
    </cofactor>
</comment>
<sequence>MSGMDKQRDFVLRTIEERGVKFIRLWFTDVIGTLKSVAIAPAEVEGAFAEGIGFDGSAIEGLTRTFESDLLAQPDPTTFQILPWRGEIDPTARMFCDLTTPDGRPAVADPRHVLKRTLAKAADAGFTFYTHPEIEFYLLKSSQFGPEGPVPADSAGYFDNVPGGTAHDFRRSAVRMLEDLGISVEYSHHEGGPGQNEIDLRYADALTTADNIMTFRTVVKEVAIEQGVYATFMPKPLNNHPGSGMHTHLSLFEGDLNAFYEEGARYQLSRTGRQFIAGLLRHANEIAAVTNQFVNSYKRLWGGDEAPSFVTWGHANRSALIRVPMYKPNKGQSTRIEYRALDSAANPYLAYALMLAAGLKGIEEGYELPPEAEDNVWSLSDAERRALGYAPLPASLDHALELMEESELVAETLGEQVFTYVLLNKRKEWEAYRGQVTPFELKSNLELL</sequence>
<dbReference type="PROSITE" id="PS51987">
    <property type="entry name" value="GS_CATALYTIC"/>
    <property type="match status" value="1"/>
</dbReference>
<comment type="caution">
    <text evidence="12">The sequence shown here is derived from an EMBL/GenBank/DDBJ whole genome shotgun (WGS) entry which is preliminary data.</text>
</comment>
<keyword evidence="3 12" id="KW-0436">Ligase</keyword>
<evidence type="ECO:0000259" key="10">
    <source>
        <dbReference type="PROSITE" id="PS51986"/>
    </source>
</evidence>
<dbReference type="AlphaFoldDB" id="A0A0F0LT97"/>
<organism evidence="12 13">
    <name type="scientific">Microbacterium azadirachtae</name>
    <dbReference type="NCBI Taxonomy" id="582680"/>
    <lineage>
        <taxon>Bacteria</taxon>
        <taxon>Bacillati</taxon>
        <taxon>Actinomycetota</taxon>
        <taxon>Actinomycetes</taxon>
        <taxon>Micrococcales</taxon>
        <taxon>Microbacteriaceae</taxon>
        <taxon>Microbacterium</taxon>
    </lineage>
</organism>
<comment type="similarity">
    <text evidence="2 8 9">Belongs to the glutamine synthetase family.</text>
</comment>
<evidence type="ECO:0000256" key="4">
    <source>
        <dbReference type="ARBA" id="ARBA00022723"/>
    </source>
</evidence>
<evidence type="ECO:0000313" key="13">
    <source>
        <dbReference type="Proteomes" id="UP000033740"/>
    </source>
</evidence>
<dbReference type="InterPro" id="IPR008146">
    <property type="entry name" value="Gln_synth_cat_dom"/>
</dbReference>
<name>A0A0F0LT97_9MICO</name>
<evidence type="ECO:0000256" key="9">
    <source>
        <dbReference type="RuleBase" id="RU000384"/>
    </source>
</evidence>
<dbReference type="InterPro" id="IPR027303">
    <property type="entry name" value="Gln_synth_gly_rich_site"/>
</dbReference>
<dbReference type="EMBL" id="JYIX01000023">
    <property type="protein sequence ID" value="KJL35485.1"/>
    <property type="molecule type" value="Genomic_DNA"/>
</dbReference>
<dbReference type="STRING" id="582680.RS86_00481"/>
<keyword evidence="4" id="KW-0479">Metal-binding</keyword>
<dbReference type="SMART" id="SM01230">
    <property type="entry name" value="Gln-synt_C"/>
    <property type="match status" value="1"/>
</dbReference>
<dbReference type="PANTHER" id="PTHR43785">
    <property type="entry name" value="GAMMA-GLUTAMYLPUTRESCINE SYNTHETASE"/>
    <property type="match status" value="1"/>
</dbReference>
<dbReference type="Gene3D" id="3.30.590.10">
    <property type="entry name" value="Glutamine synthetase/guanido kinase, catalytic domain"/>
    <property type="match status" value="1"/>
</dbReference>
<dbReference type="GO" id="GO:0006542">
    <property type="term" value="P:glutamine biosynthetic process"/>
    <property type="evidence" value="ECO:0007669"/>
    <property type="project" value="InterPro"/>
</dbReference>
<evidence type="ECO:0000256" key="2">
    <source>
        <dbReference type="ARBA" id="ARBA00009897"/>
    </source>
</evidence>
<feature type="domain" description="GS beta-grasp" evidence="10">
    <location>
        <begin position="18"/>
        <end position="103"/>
    </location>
</feature>
<keyword evidence="7" id="KW-0460">Magnesium</keyword>
<dbReference type="PATRIC" id="fig|582680.6.peg.497"/>
<evidence type="ECO:0000256" key="6">
    <source>
        <dbReference type="ARBA" id="ARBA00022840"/>
    </source>
</evidence>
<dbReference type="InterPro" id="IPR008147">
    <property type="entry name" value="Gln_synt_N"/>
</dbReference>
<evidence type="ECO:0000256" key="5">
    <source>
        <dbReference type="ARBA" id="ARBA00022741"/>
    </source>
</evidence>
<dbReference type="PROSITE" id="PS51986">
    <property type="entry name" value="GS_BETA_GRASP"/>
    <property type="match status" value="1"/>
</dbReference>
<dbReference type="SUPFAM" id="SSF54368">
    <property type="entry name" value="Glutamine synthetase, N-terminal domain"/>
    <property type="match status" value="1"/>
</dbReference>
<dbReference type="Proteomes" id="UP000033740">
    <property type="component" value="Unassembled WGS sequence"/>
</dbReference>
<dbReference type="PROSITE" id="PS00181">
    <property type="entry name" value="GLNA_ATP"/>
    <property type="match status" value="1"/>
</dbReference>
<dbReference type="GO" id="GO:0004356">
    <property type="term" value="F:glutamine synthetase activity"/>
    <property type="evidence" value="ECO:0007669"/>
    <property type="project" value="UniProtKB-EC"/>
</dbReference>
<accession>A0A0F0LT97</accession>
<evidence type="ECO:0000256" key="8">
    <source>
        <dbReference type="PROSITE-ProRule" id="PRU01330"/>
    </source>
</evidence>
<evidence type="ECO:0000313" key="12">
    <source>
        <dbReference type="EMBL" id="KJL35485.1"/>
    </source>
</evidence>
<dbReference type="PANTHER" id="PTHR43785:SF11">
    <property type="entry name" value="GAMMA-GLUTAMYLPOLYAMINE SYNTHETASE GLNA2"/>
    <property type="match status" value="1"/>
</dbReference>
<feature type="domain" description="GS catalytic" evidence="11">
    <location>
        <begin position="110"/>
        <end position="448"/>
    </location>
</feature>
<reference evidence="12 13" key="1">
    <citation type="submission" date="2015-02" db="EMBL/GenBank/DDBJ databases">
        <title>Draft genome sequences of ten Microbacterium spp. with emphasis on heavy metal contaminated environments.</title>
        <authorList>
            <person name="Corretto E."/>
        </authorList>
    </citation>
    <scope>NUCLEOTIDE SEQUENCE [LARGE SCALE GENOMIC DNA]</scope>
    <source>
        <strain evidence="12 13">ARN176</strain>
    </source>
</reference>
<dbReference type="Gene3D" id="3.10.20.70">
    <property type="entry name" value="Glutamine synthetase, N-terminal domain"/>
    <property type="match status" value="1"/>
</dbReference>
<evidence type="ECO:0000259" key="11">
    <source>
        <dbReference type="PROSITE" id="PS51987"/>
    </source>
</evidence>
<keyword evidence="6" id="KW-0067">ATP-binding</keyword>
<dbReference type="GO" id="GO:0046872">
    <property type="term" value="F:metal ion binding"/>
    <property type="evidence" value="ECO:0007669"/>
    <property type="project" value="UniProtKB-KW"/>
</dbReference>
<gene>
    <name evidence="12" type="primary">glnA_2</name>
    <name evidence="12" type="ORF">RS86_00481</name>
</gene>
<dbReference type="FunFam" id="3.10.20.70:FF:000002">
    <property type="entry name" value="Glutamine synthetase I"/>
    <property type="match status" value="1"/>
</dbReference>
<evidence type="ECO:0000256" key="7">
    <source>
        <dbReference type="ARBA" id="ARBA00022842"/>
    </source>
</evidence>
<dbReference type="FunFam" id="3.30.590.10:FF:000003">
    <property type="entry name" value="Glutamine synthetase 2"/>
    <property type="match status" value="1"/>
</dbReference>
<dbReference type="SUPFAM" id="SSF55931">
    <property type="entry name" value="Glutamine synthetase/guanido kinase"/>
    <property type="match status" value="1"/>
</dbReference>
<evidence type="ECO:0000256" key="3">
    <source>
        <dbReference type="ARBA" id="ARBA00022598"/>
    </source>
</evidence>
<dbReference type="Pfam" id="PF00120">
    <property type="entry name" value="Gln-synt_C"/>
    <property type="match status" value="1"/>
</dbReference>
<evidence type="ECO:0000256" key="1">
    <source>
        <dbReference type="ARBA" id="ARBA00001946"/>
    </source>
</evidence>
<keyword evidence="13" id="KW-1185">Reference proteome</keyword>
<dbReference type="EC" id="6.3.1.2" evidence="12"/>